<sequence length="114" mass="12594">MGDYGGAPRRIPTIAVTCADIGAVGRCSLSETPVRFRAASNMLKEVPEMAKCKLPFPNGLEQLKTALSILNSVYINADFERLGFTEKDVDELVDILRRLYDLLFAIVNRGTENT</sequence>
<accession>A0A1W1VWT3</accession>
<dbReference type="STRING" id="698762.SAMN00808754_1969"/>
<dbReference type="Proteomes" id="UP000192569">
    <property type="component" value="Chromosome I"/>
</dbReference>
<evidence type="ECO:0000313" key="2">
    <source>
        <dbReference type="Proteomes" id="UP000192569"/>
    </source>
</evidence>
<evidence type="ECO:0000313" key="1">
    <source>
        <dbReference type="EMBL" id="SMB97827.1"/>
    </source>
</evidence>
<reference evidence="1 2" key="1">
    <citation type="submission" date="2017-04" db="EMBL/GenBank/DDBJ databases">
        <authorList>
            <person name="Afonso C.L."/>
            <person name="Miller P.J."/>
            <person name="Scott M.A."/>
            <person name="Spackman E."/>
            <person name="Goraichik I."/>
            <person name="Dimitrov K.M."/>
            <person name="Suarez D.L."/>
            <person name="Swayne D.E."/>
        </authorList>
    </citation>
    <scope>NUCLEOTIDE SEQUENCE [LARGE SCALE GENOMIC DNA]</scope>
    <source>
        <strain evidence="1 2">ToBE</strain>
    </source>
</reference>
<organism evidence="1 2">
    <name type="scientific">Thermanaeromonas toyohensis ToBE</name>
    <dbReference type="NCBI Taxonomy" id="698762"/>
    <lineage>
        <taxon>Bacteria</taxon>
        <taxon>Bacillati</taxon>
        <taxon>Bacillota</taxon>
        <taxon>Clostridia</taxon>
        <taxon>Neomoorellales</taxon>
        <taxon>Neomoorellaceae</taxon>
        <taxon>Thermanaeromonas</taxon>
    </lineage>
</organism>
<gene>
    <name evidence="1" type="ORF">SAMN00808754_1969</name>
</gene>
<protein>
    <submittedName>
        <fullName evidence="1">Uncharacterized protein</fullName>
    </submittedName>
</protein>
<dbReference type="AlphaFoldDB" id="A0A1W1VWT3"/>
<name>A0A1W1VWT3_9FIRM</name>
<dbReference type="RefSeq" id="WP_084665551.1">
    <property type="nucleotide sequence ID" value="NZ_LT838272.1"/>
</dbReference>
<dbReference type="EMBL" id="LT838272">
    <property type="protein sequence ID" value="SMB97827.1"/>
    <property type="molecule type" value="Genomic_DNA"/>
</dbReference>
<keyword evidence="2" id="KW-1185">Reference proteome</keyword>
<proteinExistence type="predicted"/>